<dbReference type="InterPro" id="IPR050498">
    <property type="entry name" value="Ycf3"/>
</dbReference>
<dbReference type="PROSITE" id="PS50005">
    <property type="entry name" value="TPR"/>
    <property type="match status" value="1"/>
</dbReference>
<feature type="repeat" description="TPR" evidence="3">
    <location>
        <begin position="329"/>
        <end position="362"/>
    </location>
</feature>
<dbReference type="PANTHER" id="PTHR44858">
    <property type="entry name" value="TETRATRICOPEPTIDE REPEAT PROTEIN 6"/>
    <property type="match status" value="1"/>
</dbReference>
<dbReference type="PANTHER" id="PTHR44858:SF1">
    <property type="entry name" value="UDP-N-ACETYLGLUCOSAMINE--PEPTIDE N-ACETYLGLUCOSAMINYLTRANSFERASE SPINDLY-RELATED"/>
    <property type="match status" value="1"/>
</dbReference>
<dbReference type="EMBL" id="VUYU01000031">
    <property type="protein sequence ID" value="NHZ37626.1"/>
    <property type="molecule type" value="Genomic_DNA"/>
</dbReference>
<proteinExistence type="predicted"/>
<accession>A0ABX0M612</accession>
<keyword evidence="5" id="KW-1185">Reference proteome</keyword>
<dbReference type="SUPFAM" id="SSF48452">
    <property type="entry name" value="TPR-like"/>
    <property type="match status" value="2"/>
</dbReference>
<evidence type="ECO:0000313" key="5">
    <source>
        <dbReference type="Proteomes" id="UP000785613"/>
    </source>
</evidence>
<evidence type="ECO:0000256" key="1">
    <source>
        <dbReference type="ARBA" id="ARBA00022737"/>
    </source>
</evidence>
<dbReference type="Gene3D" id="1.25.40.10">
    <property type="entry name" value="Tetratricopeptide repeat domain"/>
    <property type="match status" value="2"/>
</dbReference>
<keyword evidence="2 3" id="KW-0802">TPR repeat</keyword>
<gene>
    <name evidence="4" type="ORF">F0185_29100</name>
</gene>
<evidence type="ECO:0000313" key="4">
    <source>
        <dbReference type="EMBL" id="NHZ37626.1"/>
    </source>
</evidence>
<evidence type="ECO:0000256" key="3">
    <source>
        <dbReference type="PROSITE-ProRule" id="PRU00339"/>
    </source>
</evidence>
<evidence type="ECO:0000256" key="2">
    <source>
        <dbReference type="ARBA" id="ARBA00022803"/>
    </source>
</evidence>
<reference evidence="4 5" key="1">
    <citation type="submission" date="2019-09" db="EMBL/GenBank/DDBJ databases">
        <title>Taxonomy of Antarctic Massilia spp.: description of Massilia rubra sp. nov., Massilia aquatica sp. nov., Massilia mucilaginosa sp. nov., Massilia frigida sp. nov. isolated from streams, lakes and regoliths.</title>
        <authorList>
            <person name="Holochova P."/>
            <person name="Sedlacek I."/>
            <person name="Kralova S."/>
            <person name="Maslanova I."/>
            <person name="Busse H.-J."/>
            <person name="Stankova E."/>
            <person name="Vrbovska V."/>
            <person name="Kovarovic V."/>
            <person name="Bartak M."/>
            <person name="Svec P."/>
            <person name="Pantucek R."/>
        </authorList>
    </citation>
    <scope>NUCLEOTIDE SEQUENCE [LARGE SCALE GENOMIC DNA]</scope>
    <source>
        <strain evidence="4 5">CCM 8692</strain>
    </source>
</reference>
<comment type="caution">
    <text evidence="4">The sequence shown here is derived from an EMBL/GenBank/DDBJ whole genome shotgun (WGS) entry which is preliminary data.</text>
</comment>
<dbReference type="Proteomes" id="UP000785613">
    <property type="component" value="Unassembled WGS sequence"/>
</dbReference>
<sequence>MFPGACRADRPLPGFDDHPFLHPGHLGRRHAHVEAAVLDYKAACRRASILIDRPDEQQLMNDKFTPLGPVSDYPTITISEFIAHFPHVETNEDGAGDGDYAFSDYYASDSIILLTGDVFISQERLKDLHEHFHLKLAVDGNLHVDGAPANLFYVSGDVFCTTVDLARFDLHEPVGGAITATDCAWLIGEEPVMVLDPPLVRLETPYLFACWYRVGQMALSPSTVLFICGEWWYAGVFADPRAVFIGAPMVFILDQRFLFPFEHATANEPQWRKGEIESALRAGEDILRKDVSMASVPFAQGAADAILLGDYRNAYLLYKQAAALSPGDYTAWCGMADALFSQGAFAQALPLYQQASALFPDNQTGMVNEAAQNAALCAVRCGDAATAVRMATLAIGHATTLREDPSELSFAYELRAEACLQMNQLALAEADLAHALAIDPGTGYGNWLMGALHYRRDEQALAAACQGRAVAVNPAFAAPYASHAGIDFLYPPQVHVGWTGEPGSAGVAPLRDEAFWGVYLRYQDPNCIQRVPVELRTPALCMAVLEQYSWGPNVSFTQYFPDAAFTRAIAENMVRRCPSNIADVPARLVDAALLDLVANSERGLRLSHLPPHMIDHAMCLRAVMAGEGLCQVPPELQGDDMRAAAVLHIGASASELPAWATRPVLRLAVATYKKALDSIPCFAFDRDLYELAQATWGFDADWPAIVARHGQAACLDNNFWTGAASRCWRVFWDEAFILRQMARTDGADLEPKHIAPECMTRKVAEACLAQHPDCLAYIPAIWISQSACERFIAAYPKRLGSVPVAMRTASVCAAAMEAAPGQLALVPLSLRSVEFCVAAVRDEPACADEVPNALACAVFTVLIEQHGDELYRDWLTMYRANGALCAEPPDIDLALADFHTVAEAPASEDFDGDNVPEAQWMIGYCHHLRGMHAEAALWRAKSGIDDNYDETSFDEPLAPCDADTRPADRDAALSPTAAPPQAIRRITSFDGFERLSLGQFQERFPDACVGERRDPQEPGSSCSTDNGACWPDSDALLLFLPGDVMIDDALLQHAADDSWTHIAVEGDLYLDGRDAGVRDARGIDRVYFVGGDLHARSVGLTRIPSNAVAGRIVTDCAWLEAEDDCAMRTAPELRLDAGFLFVWFYTVNDMAISPDTVIFILGSDDYCDDLGLPNPAFQWHEDIHVLAEPFVCIVEEERSDANGWVDTAIEQALARGESILCHGVDMACYPYHRAAQAQAGAREHRSAYLLHKKSAAISPGFYPSWLGMGNALFGAGAYEQALDMFIQAGTCFPAEQIAIDNRGFDLASLSALYLGRFDDAIAWATLSVAHNEDAEDGDEAHGYAYRCRGEAHLLAGSLDLAFADLQQALKRDRYDWASHWLMGLVHYQRGEHERARFLHGAASRGARHYAPYYDTRSGTAFLYHAPCQVDWDQVPLDTVQLPPTPDHDQSTR</sequence>
<protein>
    <submittedName>
        <fullName evidence="4">Tetratricopeptide repeat protein</fullName>
    </submittedName>
</protein>
<dbReference type="Pfam" id="PF14559">
    <property type="entry name" value="TPR_19"/>
    <property type="match status" value="1"/>
</dbReference>
<keyword evidence="1" id="KW-0677">Repeat</keyword>
<name>A0ABX0M612_9BURK</name>
<dbReference type="InterPro" id="IPR011990">
    <property type="entry name" value="TPR-like_helical_dom_sf"/>
</dbReference>
<organism evidence="4 5">
    <name type="scientific">Massilia rubra</name>
    <dbReference type="NCBI Taxonomy" id="2607910"/>
    <lineage>
        <taxon>Bacteria</taxon>
        <taxon>Pseudomonadati</taxon>
        <taxon>Pseudomonadota</taxon>
        <taxon>Betaproteobacteria</taxon>
        <taxon>Burkholderiales</taxon>
        <taxon>Oxalobacteraceae</taxon>
        <taxon>Telluria group</taxon>
        <taxon>Massilia</taxon>
    </lineage>
</organism>
<dbReference type="SMART" id="SM00028">
    <property type="entry name" value="TPR"/>
    <property type="match status" value="5"/>
</dbReference>
<dbReference type="InterPro" id="IPR019734">
    <property type="entry name" value="TPR_rpt"/>
</dbReference>